<dbReference type="AlphaFoldDB" id="A0A0B0IJS6"/>
<dbReference type="eggNOG" id="ENOG50334S8">
    <property type="taxonomic scope" value="Bacteria"/>
</dbReference>
<dbReference type="Pfam" id="PF08858">
    <property type="entry name" value="IDEAL"/>
    <property type="match status" value="1"/>
</dbReference>
<keyword evidence="3" id="KW-1185">Reference proteome</keyword>
<reference evidence="2 3" key="1">
    <citation type="submission" date="2014-09" db="EMBL/GenBank/DDBJ databases">
        <title>Genome sequencing and annotation of Bacillus Okhensis strain Kh10-101T.</title>
        <authorList>
            <person name="Prakash J.S."/>
        </authorList>
    </citation>
    <scope>NUCLEOTIDE SEQUENCE [LARGE SCALE GENOMIC DNA]</scope>
    <source>
        <strain evidence="3">Kh10-101T</strain>
    </source>
</reference>
<proteinExistence type="predicted"/>
<accession>A0A0B0IJS6</accession>
<gene>
    <name evidence="2" type="ORF">LQ50_02380</name>
</gene>
<dbReference type="SMART" id="SM00914">
    <property type="entry name" value="IDEAL"/>
    <property type="match status" value="1"/>
</dbReference>
<comment type="caution">
    <text evidence="2">The sequence shown here is derived from an EMBL/GenBank/DDBJ whole genome shotgun (WGS) entry which is preliminary data.</text>
</comment>
<sequence length="122" mass="13731">MKTIEVGVWVKGKTTNGELIHGYVEKVNRVSETVKVKVTKSDNEEIIGKTIDMLHGTIATLPNEASRSVDEIRALIDLALLTKDDQWFQELSSTLVTLQETKGKQTFQKNALTRNRMDSSLR</sequence>
<feature type="domain" description="IDEAL" evidence="1">
    <location>
        <begin position="60"/>
        <end position="95"/>
    </location>
</feature>
<evidence type="ECO:0000313" key="2">
    <source>
        <dbReference type="EMBL" id="KHF41575.1"/>
    </source>
</evidence>
<protein>
    <recommendedName>
        <fullName evidence="1">IDEAL domain-containing protein</fullName>
    </recommendedName>
</protein>
<name>A0A0B0IJS6_9BACI</name>
<dbReference type="STRING" id="333138.LQ50_02380"/>
<dbReference type="Proteomes" id="UP000030832">
    <property type="component" value="Unassembled WGS sequence"/>
</dbReference>
<evidence type="ECO:0000259" key="1">
    <source>
        <dbReference type="SMART" id="SM00914"/>
    </source>
</evidence>
<dbReference type="OrthoDB" id="2427704at2"/>
<dbReference type="EMBL" id="JRJU01000002">
    <property type="protein sequence ID" value="KHF41575.1"/>
    <property type="molecule type" value="Genomic_DNA"/>
</dbReference>
<organism evidence="2 3">
    <name type="scientific">Halalkalibacter okhensis</name>
    <dbReference type="NCBI Taxonomy" id="333138"/>
    <lineage>
        <taxon>Bacteria</taxon>
        <taxon>Bacillati</taxon>
        <taxon>Bacillota</taxon>
        <taxon>Bacilli</taxon>
        <taxon>Bacillales</taxon>
        <taxon>Bacillaceae</taxon>
        <taxon>Halalkalibacter</taxon>
    </lineage>
</organism>
<dbReference type="InterPro" id="IPR014957">
    <property type="entry name" value="IDEAL_dom"/>
</dbReference>
<dbReference type="RefSeq" id="WP_034625640.1">
    <property type="nucleotide sequence ID" value="NZ_JRJU01000002.1"/>
</dbReference>
<evidence type="ECO:0000313" key="3">
    <source>
        <dbReference type="Proteomes" id="UP000030832"/>
    </source>
</evidence>